<keyword evidence="9" id="KW-1185">Reference proteome</keyword>
<reference evidence="8 9" key="1">
    <citation type="submission" date="2023-08" db="EMBL/GenBank/DDBJ databases">
        <title>Pathogen: clinical or host-associated sample.</title>
        <authorList>
            <person name="Hergert J."/>
            <person name="Casey R."/>
            <person name="Wagner J."/>
            <person name="Young E.L."/>
            <person name="Oakeson K.F."/>
        </authorList>
    </citation>
    <scope>NUCLEOTIDE SEQUENCE [LARGE SCALE GENOMIC DNA]</scope>
    <source>
        <strain evidence="8 9">1760953</strain>
    </source>
</reference>
<gene>
    <name evidence="8" type="ORF">Q9313_04170</name>
</gene>
<dbReference type="InterPro" id="IPR058625">
    <property type="entry name" value="MdtA-like_BSH"/>
</dbReference>
<evidence type="ECO:0000256" key="1">
    <source>
        <dbReference type="ARBA" id="ARBA00004196"/>
    </source>
</evidence>
<dbReference type="Proteomes" id="UP001234585">
    <property type="component" value="Chromosome"/>
</dbReference>
<accession>A0AA50H8M0</accession>
<dbReference type="Pfam" id="PF25967">
    <property type="entry name" value="RND-MFP_C"/>
    <property type="match status" value="1"/>
</dbReference>
<dbReference type="InterPro" id="IPR058627">
    <property type="entry name" value="MdtA-like_C"/>
</dbReference>
<dbReference type="InterPro" id="IPR006143">
    <property type="entry name" value="RND_pump_MFP"/>
</dbReference>
<evidence type="ECO:0000259" key="6">
    <source>
        <dbReference type="Pfam" id="PF25954"/>
    </source>
</evidence>
<dbReference type="AlphaFoldDB" id="A0AA50H8M0"/>
<dbReference type="Pfam" id="PF25917">
    <property type="entry name" value="BSH_RND"/>
    <property type="match status" value="1"/>
</dbReference>
<organism evidence="8 9">
    <name type="scientific">Shinella sumterensis</name>
    <dbReference type="NCBI Taxonomy" id="1967501"/>
    <lineage>
        <taxon>Bacteria</taxon>
        <taxon>Pseudomonadati</taxon>
        <taxon>Pseudomonadota</taxon>
        <taxon>Alphaproteobacteria</taxon>
        <taxon>Hyphomicrobiales</taxon>
        <taxon>Rhizobiaceae</taxon>
        <taxon>Shinella</taxon>
    </lineage>
</organism>
<dbReference type="GO" id="GO:0015562">
    <property type="term" value="F:efflux transmembrane transporter activity"/>
    <property type="evidence" value="ECO:0007669"/>
    <property type="project" value="TreeGrafter"/>
</dbReference>
<dbReference type="Pfam" id="PF25954">
    <property type="entry name" value="Beta-barrel_RND_2"/>
    <property type="match status" value="1"/>
</dbReference>
<dbReference type="NCBIfam" id="TIGR01730">
    <property type="entry name" value="RND_mfp"/>
    <property type="match status" value="1"/>
</dbReference>
<protein>
    <submittedName>
        <fullName evidence="8">Efflux RND transporter periplasmic adaptor subunit</fullName>
    </submittedName>
</protein>
<comment type="subcellular location">
    <subcellularLocation>
        <location evidence="1">Cell envelope</location>
    </subcellularLocation>
</comment>
<dbReference type="EMBL" id="CP132302">
    <property type="protein sequence ID" value="WLR98236.1"/>
    <property type="molecule type" value="Genomic_DNA"/>
</dbReference>
<proteinExistence type="inferred from homology"/>
<feature type="domain" description="Multidrug resistance protein MdtA-like barrel-sandwich hybrid" evidence="5">
    <location>
        <begin position="97"/>
        <end position="217"/>
    </location>
</feature>
<dbReference type="RefSeq" id="WP_306038016.1">
    <property type="nucleotide sequence ID" value="NZ_CP132302.1"/>
</dbReference>
<evidence type="ECO:0000256" key="3">
    <source>
        <dbReference type="ARBA" id="ARBA00022448"/>
    </source>
</evidence>
<evidence type="ECO:0000313" key="8">
    <source>
        <dbReference type="EMBL" id="WLR98236.1"/>
    </source>
</evidence>
<feature type="coiled-coil region" evidence="4">
    <location>
        <begin position="131"/>
        <end position="187"/>
    </location>
</feature>
<dbReference type="Gene3D" id="2.40.50.100">
    <property type="match status" value="1"/>
</dbReference>
<name>A0AA50H8M0_9HYPH</name>
<dbReference type="PANTHER" id="PTHR30469">
    <property type="entry name" value="MULTIDRUG RESISTANCE PROTEIN MDTA"/>
    <property type="match status" value="1"/>
</dbReference>
<evidence type="ECO:0000256" key="2">
    <source>
        <dbReference type="ARBA" id="ARBA00009477"/>
    </source>
</evidence>
<feature type="domain" description="Multidrug resistance protein MdtA-like C-terminal permuted SH3" evidence="7">
    <location>
        <begin position="316"/>
        <end position="366"/>
    </location>
</feature>
<evidence type="ECO:0000313" key="9">
    <source>
        <dbReference type="Proteomes" id="UP001234585"/>
    </source>
</evidence>
<dbReference type="PANTHER" id="PTHR30469:SF11">
    <property type="entry name" value="BLL4320 PROTEIN"/>
    <property type="match status" value="1"/>
</dbReference>
<evidence type="ECO:0000256" key="4">
    <source>
        <dbReference type="SAM" id="Coils"/>
    </source>
</evidence>
<dbReference type="Gene3D" id="2.40.420.20">
    <property type="match status" value="1"/>
</dbReference>
<keyword evidence="4" id="KW-0175">Coiled coil</keyword>
<dbReference type="Gene3D" id="2.40.30.170">
    <property type="match status" value="1"/>
</dbReference>
<dbReference type="Gene3D" id="1.10.287.470">
    <property type="entry name" value="Helix hairpin bin"/>
    <property type="match status" value="1"/>
</dbReference>
<keyword evidence="3" id="KW-0813">Transport</keyword>
<dbReference type="InterPro" id="IPR058792">
    <property type="entry name" value="Beta-barrel_RND_2"/>
</dbReference>
<dbReference type="FunFam" id="2.40.30.170:FF:000010">
    <property type="entry name" value="Efflux RND transporter periplasmic adaptor subunit"/>
    <property type="match status" value="1"/>
</dbReference>
<evidence type="ECO:0000259" key="7">
    <source>
        <dbReference type="Pfam" id="PF25967"/>
    </source>
</evidence>
<comment type="similarity">
    <text evidence="2">Belongs to the membrane fusion protein (MFP) (TC 8.A.1) family.</text>
</comment>
<feature type="domain" description="CusB-like beta-barrel" evidence="6">
    <location>
        <begin position="232"/>
        <end position="300"/>
    </location>
</feature>
<dbReference type="GO" id="GO:1990281">
    <property type="term" value="C:efflux pump complex"/>
    <property type="evidence" value="ECO:0007669"/>
    <property type="project" value="TreeGrafter"/>
</dbReference>
<sequence>MRVWKQLLLGVGVISAGVLLWGRFVPGANGVLEAAGLPETVVAAIAPSGEGNGQAGGEGGGRSGGFGGGPALVVTKPVGMALVNDRLNAIGDGEAIRSVTVTPYASGNLTEVLVQSGSRVEQGQVIARLDNDEQKIAADQARVARESAEQKVTRLTNLRSSTSAADLQDAETALKAAELALRNAELMLSRRDITAPFAGTVGIISVNPGDYVTTTSAIARVDDRSKILVDYWVPERFATNIRVGGEVTATAVARPGETFTGTIQAIDNRIDQESRTLRVRAQIENPQDLLRAGMSFQVTMLFAGDRYPSVDPLSVQWSADGSFIWRVSGDKVERVPVHIVQRNPDKVLVKADLADGDAVVVEGVQTLRPGGAVRTAAERQAPAGTEGS</sequence>
<evidence type="ECO:0000259" key="5">
    <source>
        <dbReference type="Pfam" id="PF25917"/>
    </source>
</evidence>
<dbReference type="SUPFAM" id="SSF111369">
    <property type="entry name" value="HlyD-like secretion proteins"/>
    <property type="match status" value="1"/>
</dbReference>